<name>A0A0U3L3F1_9BURK</name>
<proteinExistence type="predicted"/>
<feature type="region of interest" description="Disordered" evidence="1">
    <location>
        <begin position="1"/>
        <end position="20"/>
    </location>
</feature>
<feature type="region of interest" description="Disordered" evidence="1">
    <location>
        <begin position="68"/>
        <end position="97"/>
    </location>
</feature>
<dbReference type="AlphaFoldDB" id="A0A0U3L3F1"/>
<dbReference type="RefSeq" id="WP_058934235.1">
    <property type="nucleotide sequence ID" value="NZ_CP013729.1"/>
</dbReference>
<dbReference type="KEGG" id="rdp:RD2015_1364"/>
<dbReference type="Proteomes" id="UP000060699">
    <property type="component" value="Chromosome"/>
</dbReference>
<reference evidence="2 3" key="1">
    <citation type="submission" date="2015-12" db="EMBL/GenBank/DDBJ databases">
        <title>Complete genome of Roseateles depolymerans KCTC 42856.</title>
        <authorList>
            <person name="Kim K.M."/>
        </authorList>
    </citation>
    <scope>NUCLEOTIDE SEQUENCE [LARGE SCALE GENOMIC DNA]</scope>
    <source>
        <strain evidence="2 3">KCTC 42856</strain>
    </source>
</reference>
<evidence type="ECO:0000313" key="2">
    <source>
        <dbReference type="EMBL" id="ALV05854.1"/>
    </source>
</evidence>
<accession>A0A0U3L3F1</accession>
<organism evidence="2 3">
    <name type="scientific">Roseateles depolymerans</name>
    <dbReference type="NCBI Taxonomy" id="76731"/>
    <lineage>
        <taxon>Bacteria</taxon>
        <taxon>Pseudomonadati</taxon>
        <taxon>Pseudomonadota</taxon>
        <taxon>Betaproteobacteria</taxon>
        <taxon>Burkholderiales</taxon>
        <taxon>Sphaerotilaceae</taxon>
        <taxon>Roseateles</taxon>
    </lineage>
</organism>
<evidence type="ECO:0000313" key="3">
    <source>
        <dbReference type="Proteomes" id="UP000060699"/>
    </source>
</evidence>
<dbReference type="EMBL" id="CP013729">
    <property type="protein sequence ID" value="ALV05854.1"/>
    <property type="molecule type" value="Genomic_DNA"/>
</dbReference>
<evidence type="ECO:0000256" key="1">
    <source>
        <dbReference type="SAM" id="MobiDB-lite"/>
    </source>
</evidence>
<sequence length="187" mass="19268">MQRLLSIPASYRTASQPPGQGLRLSLAQGAAAALAALVLVWQAPPAAAADSGASASASASSAPASASASADAAPQFPQGTWSGIREGDAETTTPVTLTLNGNQEGKVRLERRRCAMGLKPLQSQAKQISYLIGPLKNGASGMAPACDRFWDHLLVLAPDGQSGFHAQIQDPKRKAVLEVDLSPASSR</sequence>
<protein>
    <submittedName>
        <fullName evidence="2">Uncharacterized protein</fullName>
    </submittedName>
</protein>
<gene>
    <name evidence="2" type="ORF">RD2015_1364</name>
</gene>
<keyword evidence="3" id="KW-1185">Reference proteome</keyword>